<dbReference type="InterPro" id="IPR009003">
    <property type="entry name" value="Peptidase_S1_PA"/>
</dbReference>
<sequence length="172" mass="19327">MGDYKMNQEILHEKVLYPVTRVRTAKAGGSGVVVYSKEDPDKPGEFINVVLTCEHVINDAVTVKSEWDSLLKREIKKDVAEEVTVEVFDYIGSKIASANSTQAEIIAYDKNHDLAAVRLTNIKPLDYVSTLYPESQIEGLKLFDEVWTSGCSLLHDPFANKGELTYLREMID</sequence>
<feature type="non-terminal residue" evidence="1">
    <location>
        <position position="172"/>
    </location>
</feature>
<dbReference type="AlphaFoldDB" id="A0A382DRP9"/>
<dbReference type="InterPro" id="IPR043504">
    <property type="entry name" value="Peptidase_S1_PA_chymotrypsin"/>
</dbReference>
<gene>
    <name evidence="1" type="ORF">METZ01_LOCUS193759</name>
</gene>
<evidence type="ECO:0000313" key="1">
    <source>
        <dbReference type="EMBL" id="SVB40905.1"/>
    </source>
</evidence>
<dbReference type="EMBL" id="UINC01040684">
    <property type="protein sequence ID" value="SVB40905.1"/>
    <property type="molecule type" value="Genomic_DNA"/>
</dbReference>
<name>A0A382DRP9_9ZZZZ</name>
<proteinExistence type="predicted"/>
<dbReference type="Gene3D" id="2.40.10.10">
    <property type="entry name" value="Trypsin-like serine proteases"/>
    <property type="match status" value="1"/>
</dbReference>
<accession>A0A382DRP9</accession>
<dbReference type="SUPFAM" id="SSF50494">
    <property type="entry name" value="Trypsin-like serine proteases"/>
    <property type="match status" value="1"/>
</dbReference>
<protein>
    <recommendedName>
        <fullName evidence="2">Serine protease</fullName>
    </recommendedName>
</protein>
<reference evidence="1" key="1">
    <citation type="submission" date="2018-05" db="EMBL/GenBank/DDBJ databases">
        <authorList>
            <person name="Lanie J.A."/>
            <person name="Ng W.-L."/>
            <person name="Kazmierczak K.M."/>
            <person name="Andrzejewski T.M."/>
            <person name="Davidsen T.M."/>
            <person name="Wayne K.J."/>
            <person name="Tettelin H."/>
            <person name="Glass J.I."/>
            <person name="Rusch D."/>
            <person name="Podicherti R."/>
            <person name="Tsui H.-C.T."/>
            <person name="Winkler M.E."/>
        </authorList>
    </citation>
    <scope>NUCLEOTIDE SEQUENCE</scope>
</reference>
<evidence type="ECO:0008006" key="2">
    <source>
        <dbReference type="Google" id="ProtNLM"/>
    </source>
</evidence>
<organism evidence="1">
    <name type="scientific">marine metagenome</name>
    <dbReference type="NCBI Taxonomy" id="408172"/>
    <lineage>
        <taxon>unclassified sequences</taxon>
        <taxon>metagenomes</taxon>
        <taxon>ecological metagenomes</taxon>
    </lineage>
</organism>